<name>A0A0K0DCQ5_ANGCA</name>
<reference evidence="4" key="2">
    <citation type="submission" date="2017-02" db="UniProtKB">
        <authorList>
            <consortium name="WormBaseParasite"/>
        </authorList>
    </citation>
    <scope>IDENTIFICATION</scope>
</reference>
<dbReference type="STRING" id="6313.A0A0K0DCQ5"/>
<dbReference type="InterPro" id="IPR001563">
    <property type="entry name" value="Peptidase_S10"/>
</dbReference>
<dbReference type="Gene3D" id="3.40.50.1820">
    <property type="entry name" value="alpha/beta hydrolase"/>
    <property type="match status" value="1"/>
</dbReference>
<dbReference type="WBParaSite" id="ACAC_0000838701-mRNA-1">
    <property type="protein sequence ID" value="ACAC_0000838701-mRNA-1"/>
    <property type="gene ID" value="ACAC_0000838701"/>
</dbReference>
<dbReference type="GO" id="GO:0004185">
    <property type="term" value="F:serine-type carboxypeptidase activity"/>
    <property type="evidence" value="ECO:0007669"/>
    <property type="project" value="InterPro"/>
</dbReference>
<organism evidence="3 4">
    <name type="scientific">Angiostrongylus cantonensis</name>
    <name type="common">Rat lungworm</name>
    <dbReference type="NCBI Taxonomy" id="6313"/>
    <lineage>
        <taxon>Eukaryota</taxon>
        <taxon>Metazoa</taxon>
        <taxon>Ecdysozoa</taxon>
        <taxon>Nematoda</taxon>
        <taxon>Chromadorea</taxon>
        <taxon>Rhabditida</taxon>
        <taxon>Rhabditina</taxon>
        <taxon>Rhabditomorpha</taxon>
        <taxon>Strongyloidea</taxon>
        <taxon>Metastrongylidae</taxon>
        <taxon>Angiostrongylus</taxon>
    </lineage>
</organism>
<comment type="similarity">
    <text evidence="1">Belongs to the peptidase S10 family.</text>
</comment>
<keyword evidence="3" id="KW-1185">Reference proteome</keyword>
<dbReference type="InterPro" id="IPR029058">
    <property type="entry name" value="AB_hydrolase_fold"/>
</dbReference>
<dbReference type="GO" id="GO:0006508">
    <property type="term" value="P:proteolysis"/>
    <property type="evidence" value="ECO:0007669"/>
    <property type="project" value="InterPro"/>
</dbReference>
<feature type="signal peptide" evidence="2">
    <location>
        <begin position="1"/>
        <end position="20"/>
    </location>
</feature>
<evidence type="ECO:0000256" key="2">
    <source>
        <dbReference type="SAM" id="SignalP"/>
    </source>
</evidence>
<dbReference type="SUPFAM" id="SSF53474">
    <property type="entry name" value="alpha/beta-Hydrolases"/>
    <property type="match status" value="1"/>
</dbReference>
<keyword evidence="2" id="KW-0732">Signal</keyword>
<proteinExistence type="inferred from homology"/>
<evidence type="ECO:0000313" key="3">
    <source>
        <dbReference type="Proteomes" id="UP000035642"/>
    </source>
</evidence>
<sequence>LKFWFSIFSVWLWRFNVTFPGSEEGEIRRNILIYNGDVDTVFFMGLYILSGFFFQGEERVNEPWSYRNENPSIAGFQLKYEGGIDFLTVRGSGHFVPADKPRESLQMIYNFVTGQDYSLPVPF</sequence>
<dbReference type="AlphaFoldDB" id="A0A0K0DCQ5"/>
<protein>
    <submittedName>
        <fullName evidence="4">Serine carboxypeptidase</fullName>
    </submittedName>
</protein>
<reference evidence="3" key="1">
    <citation type="submission" date="2012-09" db="EMBL/GenBank/DDBJ databases">
        <authorList>
            <person name="Martin A.A."/>
        </authorList>
    </citation>
    <scope>NUCLEOTIDE SEQUENCE</scope>
</reference>
<dbReference type="InterPro" id="IPR033124">
    <property type="entry name" value="Ser_caboxypep_his_AS"/>
</dbReference>
<evidence type="ECO:0000256" key="1">
    <source>
        <dbReference type="ARBA" id="ARBA00009431"/>
    </source>
</evidence>
<accession>A0A0K0DCQ5</accession>
<evidence type="ECO:0000313" key="4">
    <source>
        <dbReference type="WBParaSite" id="ACAC_0000838701-mRNA-1"/>
    </source>
</evidence>
<feature type="chain" id="PRO_5005326716" evidence="2">
    <location>
        <begin position="21"/>
        <end position="123"/>
    </location>
</feature>
<dbReference type="Pfam" id="PF00450">
    <property type="entry name" value="Peptidase_S10"/>
    <property type="match status" value="1"/>
</dbReference>
<dbReference type="Proteomes" id="UP000035642">
    <property type="component" value="Unassembled WGS sequence"/>
</dbReference>
<dbReference type="PROSITE" id="PS00560">
    <property type="entry name" value="CARBOXYPEPT_SER_HIS"/>
    <property type="match status" value="1"/>
</dbReference>